<dbReference type="AlphaFoldDB" id="A0A0B6YZJ5"/>
<evidence type="ECO:0000256" key="3">
    <source>
        <dbReference type="SAM" id="MobiDB-lite"/>
    </source>
</evidence>
<accession>A0A0B6YZJ5</accession>
<dbReference type="GO" id="GO:0000055">
    <property type="term" value="P:ribosomal large subunit export from nucleus"/>
    <property type="evidence" value="ECO:0007669"/>
    <property type="project" value="TreeGrafter"/>
</dbReference>
<name>A0A0B6YZJ5_9EUPU</name>
<feature type="region of interest" description="Disordered" evidence="3">
    <location>
        <begin position="88"/>
        <end position="111"/>
    </location>
</feature>
<organism evidence="4">
    <name type="scientific">Arion vulgaris</name>
    <dbReference type="NCBI Taxonomy" id="1028688"/>
    <lineage>
        <taxon>Eukaryota</taxon>
        <taxon>Metazoa</taxon>
        <taxon>Spiralia</taxon>
        <taxon>Lophotrochozoa</taxon>
        <taxon>Mollusca</taxon>
        <taxon>Gastropoda</taxon>
        <taxon>Heterobranchia</taxon>
        <taxon>Euthyneura</taxon>
        <taxon>Panpulmonata</taxon>
        <taxon>Eupulmonata</taxon>
        <taxon>Stylommatophora</taxon>
        <taxon>Helicina</taxon>
        <taxon>Arionoidea</taxon>
        <taxon>Arionidae</taxon>
        <taxon>Arion</taxon>
    </lineage>
</organism>
<dbReference type="EMBL" id="HACG01014672">
    <property type="protein sequence ID" value="CEK61537.1"/>
    <property type="molecule type" value="Transcribed_RNA"/>
</dbReference>
<gene>
    <name evidence="4" type="primary">ORF42538</name>
</gene>
<keyword evidence="1" id="KW-0547">Nucleotide-binding</keyword>
<evidence type="ECO:0000256" key="2">
    <source>
        <dbReference type="ARBA" id="ARBA00022840"/>
    </source>
</evidence>
<sequence length="111" mass="11592">TSTSPDNLAAMSESITLCVKSVLQSMPLVVAFSSFVENQLGHSIALHRSMGKLLSVLLAVFTELSQKGFCTPSELGEEIAGEGATEFKDIEGGGLGEGEGAKDVSDQIESE</sequence>
<dbReference type="GO" id="GO:0030687">
    <property type="term" value="C:preribosome, large subunit precursor"/>
    <property type="evidence" value="ECO:0007669"/>
    <property type="project" value="TreeGrafter"/>
</dbReference>
<evidence type="ECO:0000313" key="4">
    <source>
        <dbReference type="EMBL" id="CEK61537.1"/>
    </source>
</evidence>
<dbReference type="GO" id="GO:0005634">
    <property type="term" value="C:nucleus"/>
    <property type="evidence" value="ECO:0007669"/>
    <property type="project" value="TreeGrafter"/>
</dbReference>
<proteinExistence type="predicted"/>
<dbReference type="PANTHER" id="PTHR48103">
    <property type="entry name" value="MIDASIN-RELATED"/>
    <property type="match status" value="1"/>
</dbReference>
<keyword evidence="2" id="KW-0067">ATP-binding</keyword>
<protein>
    <submittedName>
        <fullName evidence="4">Uncharacterized protein</fullName>
    </submittedName>
</protein>
<dbReference type="GO" id="GO:0000027">
    <property type="term" value="P:ribosomal large subunit assembly"/>
    <property type="evidence" value="ECO:0007669"/>
    <property type="project" value="TreeGrafter"/>
</dbReference>
<feature type="non-terminal residue" evidence="4">
    <location>
        <position position="1"/>
    </location>
</feature>
<reference evidence="4" key="1">
    <citation type="submission" date="2014-12" db="EMBL/GenBank/DDBJ databases">
        <title>Insight into the proteome of Arion vulgaris.</title>
        <authorList>
            <person name="Aradska J."/>
            <person name="Bulat T."/>
            <person name="Smidak R."/>
            <person name="Sarate P."/>
            <person name="Gangsoo J."/>
            <person name="Sialana F."/>
            <person name="Bilban M."/>
            <person name="Lubec G."/>
        </authorList>
    </citation>
    <scope>NUCLEOTIDE SEQUENCE</scope>
    <source>
        <tissue evidence="4">Skin</tissue>
    </source>
</reference>
<feature type="non-terminal residue" evidence="4">
    <location>
        <position position="111"/>
    </location>
</feature>
<dbReference type="PANTHER" id="PTHR48103:SF2">
    <property type="entry name" value="MIDASIN"/>
    <property type="match status" value="1"/>
</dbReference>
<evidence type="ECO:0000256" key="1">
    <source>
        <dbReference type="ARBA" id="ARBA00022741"/>
    </source>
</evidence>
<dbReference type="GO" id="GO:0005524">
    <property type="term" value="F:ATP binding"/>
    <property type="evidence" value="ECO:0007669"/>
    <property type="project" value="UniProtKB-KW"/>
</dbReference>